<reference evidence="1 2" key="1">
    <citation type="journal article" date="2016" name="Nat. Commun.">
        <title>Thousands of microbial genomes shed light on interconnected biogeochemical processes in an aquifer system.</title>
        <authorList>
            <person name="Anantharaman K."/>
            <person name="Brown C.T."/>
            <person name="Hug L.A."/>
            <person name="Sharon I."/>
            <person name="Castelle C.J."/>
            <person name="Probst A.J."/>
            <person name="Thomas B.C."/>
            <person name="Singh A."/>
            <person name="Wilkins M.J."/>
            <person name="Karaoz U."/>
            <person name="Brodie E.L."/>
            <person name="Williams K.H."/>
            <person name="Hubbard S.S."/>
            <person name="Banfield J.F."/>
        </authorList>
    </citation>
    <scope>NUCLEOTIDE SEQUENCE [LARGE SCALE GENOMIC DNA]</scope>
</reference>
<dbReference type="Proteomes" id="UP000176846">
    <property type="component" value="Unassembled WGS sequence"/>
</dbReference>
<dbReference type="EMBL" id="MGEK01000033">
    <property type="protein sequence ID" value="OGL81115.1"/>
    <property type="molecule type" value="Genomic_DNA"/>
</dbReference>
<protein>
    <recommendedName>
        <fullName evidence="3">Diacylglycerol glucosyltransferase N-terminal domain-containing protein</fullName>
    </recommendedName>
</protein>
<evidence type="ECO:0000313" key="1">
    <source>
        <dbReference type="EMBL" id="OGL81115.1"/>
    </source>
</evidence>
<organism evidence="1 2">
    <name type="scientific">Candidatus Uhrbacteria bacterium RIFCSPLOWO2_01_FULL_47_25</name>
    <dbReference type="NCBI Taxonomy" id="1802402"/>
    <lineage>
        <taxon>Bacteria</taxon>
        <taxon>Candidatus Uhriibacteriota</taxon>
    </lineage>
</organism>
<gene>
    <name evidence="1" type="ORF">A2936_00755</name>
</gene>
<name>A0A1F7US94_9BACT</name>
<accession>A0A1F7US94</accession>
<evidence type="ECO:0000313" key="2">
    <source>
        <dbReference type="Proteomes" id="UP000176846"/>
    </source>
</evidence>
<evidence type="ECO:0008006" key="3">
    <source>
        <dbReference type="Google" id="ProtNLM"/>
    </source>
</evidence>
<sequence>MVSSTRIVKSRQAWVVSVNMGYGHERAAYALRDLARGGIITANNYQGIPSADRELWNESRSFYEKISRMNSLPFVGRYLFEFYDRFQEIRPFYPRRDLSAPNVQARELTYIIKQKKLGKHLIDKLREKSLPLVTTFFLPAFAAEIFDYPGEIYCVICDADISRTWVPLDPKRSPIKYFAPNGRVVERLKLYGVPEGNIYLTGFPLPKELIGGARGLVVKTNLIRRLNNLDPLGIFRGKYDRTLHQYLGRHWHPRRKIPKRNSGRPAFTLTFSIGGAGSQHELGEEVLTSLRSRIAEGALCLNLVAGTHGEIRRSYLKLARSLNLGQSLGRNLNVVYYEDRENYFREFSKLLNQTDILWTKPSELSFYTGLGLPIIMAPPIGSQEEFNALWLRTVGGGIPQNDPRHANEWLFDWWESGGLAKMAWSGFVEAPTHGTYRIEEIITGRKFNLARLPLIV</sequence>
<proteinExistence type="predicted"/>
<dbReference type="AlphaFoldDB" id="A0A1F7US94"/>
<comment type="caution">
    <text evidence="1">The sequence shown here is derived from an EMBL/GenBank/DDBJ whole genome shotgun (WGS) entry which is preliminary data.</text>
</comment>